<evidence type="ECO:0000256" key="12">
    <source>
        <dbReference type="SAM" id="MobiDB-lite"/>
    </source>
</evidence>
<dbReference type="Proteomes" id="UP001358417">
    <property type="component" value="Unassembled WGS sequence"/>
</dbReference>
<evidence type="ECO:0000256" key="2">
    <source>
        <dbReference type="ARBA" id="ARBA00006780"/>
    </source>
</evidence>
<comment type="similarity">
    <text evidence="2 11">Belongs to the CBP4 family.</text>
</comment>
<dbReference type="PANTHER" id="PTHR28202">
    <property type="entry name" value="ASSEMBLY FACTOR CBP4"/>
    <property type="match status" value="1"/>
</dbReference>
<keyword evidence="3" id="KW-0812">Transmembrane</keyword>
<feature type="compositionally biased region" description="Basic and acidic residues" evidence="12">
    <location>
        <begin position="88"/>
        <end position="109"/>
    </location>
</feature>
<organism evidence="13 14">
    <name type="scientific">Exophiala bonariae</name>
    <dbReference type="NCBI Taxonomy" id="1690606"/>
    <lineage>
        <taxon>Eukaryota</taxon>
        <taxon>Fungi</taxon>
        <taxon>Dikarya</taxon>
        <taxon>Ascomycota</taxon>
        <taxon>Pezizomycotina</taxon>
        <taxon>Eurotiomycetes</taxon>
        <taxon>Chaetothyriomycetidae</taxon>
        <taxon>Chaetothyriales</taxon>
        <taxon>Herpotrichiellaceae</taxon>
        <taxon>Exophiala</taxon>
    </lineage>
</organism>
<feature type="region of interest" description="Disordered" evidence="12">
    <location>
        <begin position="88"/>
        <end position="116"/>
    </location>
</feature>
<dbReference type="GO" id="GO:0034551">
    <property type="term" value="P:mitochondrial respiratory chain complex III assembly"/>
    <property type="evidence" value="ECO:0007669"/>
    <property type="project" value="TreeGrafter"/>
</dbReference>
<evidence type="ECO:0000256" key="1">
    <source>
        <dbReference type="ARBA" id="ARBA00004434"/>
    </source>
</evidence>
<dbReference type="Pfam" id="PF07960">
    <property type="entry name" value="CBP4"/>
    <property type="match status" value="1"/>
</dbReference>
<evidence type="ECO:0000256" key="10">
    <source>
        <dbReference type="ARBA" id="ARBA00031521"/>
    </source>
</evidence>
<evidence type="ECO:0000256" key="6">
    <source>
        <dbReference type="ARBA" id="ARBA00023128"/>
    </source>
</evidence>
<keyword evidence="8 11" id="KW-0143">Chaperone</keyword>
<keyword evidence="14" id="KW-1185">Reference proteome</keyword>
<keyword evidence="7" id="KW-0472">Membrane</keyword>
<name>A0AAV9NW93_9EURO</name>
<evidence type="ECO:0000256" key="3">
    <source>
        <dbReference type="ARBA" id="ARBA00022692"/>
    </source>
</evidence>
<reference evidence="13 14" key="1">
    <citation type="submission" date="2023-08" db="EMBL/GenBank/DDBJ databases">
        <title>Black Yeasts Isolated from many extreme environments.</title>
        <authorList>
            <person name="Coleine C."/>
            <person name="Stajich J.E."/>
            <person name="Selbmann L."/>
        </authorList>
    </citation>
    <scope>NUCLEOTIDE SEQUENCE [LARGE SCALE GENOMIC DNA]</scope>
    <source>
        <strain evidence="13 14">CCFEE 5792</strain>
    </source>
</reference>
<evidence type="ECO:0000313" key="14">
    <source>
        <dbReference type="Proteomes" id="UP001358417"/>
    </source>
</evidence>
<comment type="subcellular location">
    <subcellularLocation>
        <location evidence="1 11">Mitochondrion inner membrane</location>
        <topology evidence="1 11">Single-pass membrane protein</topology>
    </subcellularLocation>
</comment>
<accession>A0AAV9NW93</accession>
<evidence type="ECO:0000256" key="8">
    <source>
        <dbReference type="ARBA" id="ARBA00023186"/>
    </source>
</evidence>
<dbReference type="PANTHER" id="PTHR28202:SF1">
    <property type="entry name" value="ASSEMBLY FACTOR CBP4"/>
    <property type="match status" value="1"/>
</dbReference>
<comment type="caution">
    <text evidence="13">The sequence shown here is derived from an EMBL/GenBank/DDBJ whole genome shotgun (WGS) entry which is preliminary data.</text>
</comment>
<dbReference type="GeneID" id="89969264"/>
<dbReference type="RefSeq" id="XP_064712529.1">
    <property type="nucleotide sequence ID" value="XM_064844669.1"/>
</dbReference>
<dbReference type="EMBL" id="JAVRRD010000001">
    <property type="protein sequence ID" value="KAK5065205.1"/>
    <property type="molecule type" value="Genomic_DNA"/>
</dbReference>
<dbReference type="AlphaFoldDB" id="A0AAV9NW93"/>
<keyword evidence="4 11" id="KW-0999">Mitochondrion inner membrane</keyword>
<evidence type="ECO:0000256" key="5">
    <source>
        <dbReference type="ARBA" id="ARBA00022989"/>
    </source>
</evidence>
<gene>
    <name evidence="13" type="ORF">LTR84_001042</name>
</gene>
<evidence type="ECO:0000256" key="11">
    <source>
        <dbReference type="RuleBase" id="RU368005"/>
    </source>
</evidence>
<keyword evidence="5" id="KW-1133">Transmembrane helix</keyword>
<sequence length="116" mass="13226">MSGKGAMYAKMTGIFVTFAVGGPALMYYVTPAEGELFKRFSPELQKRNLELRDERMKNHQEFVAQLKEYSKSDKPIWVAAAEAQAKAREDALRSQDEQHAAQEKMRLEMRAQAQGR</sequence>
<evidence type="ECO:0000256" key="4">
    <source>
        <dbReference type="ARBA" id="ARBA00022792"/>
    </source>
</evidence>
<evidence type="ECO:0000256" key="9">
    <source>
        <dbReference type="ARBA" id="ARBA00025413"/>
    </source>
</evidence>
<protein>
    <recommendedName>
        <fullName evidence="10 11">Cytochrome b mRNA-processing protein 4</fullName>
    </recommendedName>
</protein>
<keyword evidence="6 11" id="KW-0496">Mitochondrion</keyword>
<dbReference type="GO" id="GO:0005743">
    <property type="term" value="C:mitochondrial inner membrane"/>
    <property type="evidence" value="ECO:0007669"/>
    <property type="project" value="UniProtKB-SubCell"/>
</dbReference>
<evidence type="ECO:0000256" key="7">
    <source>
        <dbReference type="ARBA" id="ARBA00023136"/>
    </source>
</evidence>
<dbReference type="InterPro" id="IPR012420">
    <property type="entry name" value="Cbp4"/>
</dbReference>
<proteinExistence type="inferred from homology"/>
<evidence type="ECO:0000313" key="13">
    <source>
        <dbReference type="EMBL" id="KAK5065205.1"/>
    </source>
</evidence>
<comment type="function">
    <text evidence="9 11">Essential for the assembly of ubiquinol-cytochrome c reductase. It has a direct effect on the correct occurrence of the Rieske protein, core 4, core 5 and apocytochrome b.</text>
</comment>